<keyword evidence="2" id="KW-1185">Reference proteome</keyword>
<organism evidence="1 2">
    <name type="scientific">Corchorus capsularis</name>
    <name type="common">Jute</name>
    <dbReference type="NCBI Taxonomy" id="210143"/>
    <lineage>
        <taxon>Eukaryota</taxon>
        <taxon>Viridiplantae</taxon>
        <taxon>Streptophyta</taxon>
        <taxon>Embryophyta</taxon>
        <taxon>Tracheophyta</taxon>
        <taxon>Spermatophyta</taxon>
        <taxon>Magnoliopsida</taxon>
        <taxon>eudicotyledons</taxon>
        <taxon>Gunneridae</taxon>
        <taxon>Pentapetalae</taxon>
        <taxon>rosids</taxon>
        <taxon>malvids</taxon>
        <taxon>Malvales</taxon>
        <taxon>Malvaceae</taxon>
        <taxon>Grewioideae</taxon>
        <taxon>Apeibeae</taxon>
        <taxon>Corchorus</taxon>
    </lineage>
</organism>
<sequence length="25" mass="2910">MALTLLCHVRFSETHPDPTHFTRSI</sequence>
<proteinExistence type="predicted"/>
<accession>A0A1R3FYX4</accession>
<gene>
    <name evidence="1" type="ORF">CCACVL1_30048</name>
</gene>
<dbReference type="AlphaFoldDB" id="A0A1R3FYX4"/>
<dbReference type="EMBL" id="AWWV01015974">
    <property type="protein sequence ID" value="OMO51019.1"/>
    <property type="molecule type" value="Genomic_DNA"/>
</dbReference>
<protein>
    <submittedName>
        <fullName evidence="1">Uncharacterized protein</fullName>
    </submittedName>
</protein>
<reference evidence="1 2" key="1">
    <citation type="submission" date="2013-09" db="EMBL/GenBank/DDBJ databases">
        <title>Corchorus capsularis genome sequencing.</title>
        <authorList>
            <person name="Alam M."/>
            <person name="Haque M.S."/>
            <person name="Islam M.S."/>
            <person name="Emdad E.M."/>
            <person name="Islam M.M."/>
            <person name="Ahmed B."/>
            <person name="Halim A."/>
            <person name="Hossen Q.M.M."/>
            <person name="Hossain M.Z."/>
            <person name="Ahmed R."/>
            <person name="Khan M.M."/>
            <person name="Islam R."/>
            <person name="Rashid M.M."/>
            <person name="Khan S.A."/>
            <person name="Rahman M.S."/>
            <person name="Alam M."/>
        </authorList>
    </citation>
    <scope>NUCLEOTIDE SEQUENCE [LARGE SCALE GENOMIC DNA]</scope>
    <source>
        <strain evidence="2">cv. CVL-1</strain>
        <tissue evidence="1">Whole seedling</tissue>
    </source>
</reference>
<evidence type="ECO:0000313" key="2">
    <source>
        <dbReference type="Proteomes" id="UP000188268"/>
    </source>
</evidence>
<name>A0A1R3FYX4_COCAP</name>
<comment type="caution">
    <text evidence="1">The sequence shown here is derived from an EMBL/GenBank/DDBJ whole genome shotgun (WGS) entry which is preliminary data.</text>
</comment>
<dbReference type="Proteomes" id="UP000188268">
    <property type="component" value="Unassembled WGS sequence"/>
</dbReference>
<evidence type="ECO:0000313" key="1">
    <source>
        <dbReference type="EMBL" id="OMO51019.1"/>
    </source>
</evidence>
<dbReference type="Gramene" id="OMO51019">
    <property type="protein sequence ID" value="OMO51019"/>
    <property type="gene ID" value="CCACVL1_30048"/>
</dbReference>